<dbReference type="EMBL" id="MNPL01010401">
    <property type="protein sequence ID" value="OQR73141.1"/>
    <property type="molecule type" value="Genomic_DNA"/>
</dbReference>
<name>A0A1V9XI91_9ACAR</name>
<keyword evidence="2" id="KW-1185">Reference proteome</keyword>
<sequence length="151" mass="17278">MSSSSDRKVTFCLAIFLGGTPLQKYLTAMLDEQEKADTANEVRQNPVIRSRMDIGQEDSIIITRGSVTERLAQKEKTAEKLLLRYSQRWVKSFVRKRLDLNVPLHPENYSAEPGSPEPPRHCSMARCPCQFVEEHLCFKPLTKCSWSELCC</sequence>
<proteinExistence type="predicted"/>
<evidence type="ECO:0000313" key="1">
    <source>
        <dbReference type="EMBL" id="OQR73141.1"/>
    </source>
</evidence>
<accession>A0A1V9XI91</accession>
<reference evidence="1 2" key="1">
    <citation type="journal article" date="2017" name="Gigascience">
        <title>Draft genome of the honey bee ectoparasitic mite, Tropilaelaps mercedesae, is shaped by the parasitic life history.</title>
        <authorList>
            <person name="Dong X."/>
            <person name="Armstrong S.D."/>
            <person name="Xia D."/>
            <person name="Makepeace B.L."/>
            <person name="Darby A.C."/>
            <person name="Kadowaki T."/>
        </authorList>
    </citation>
    <scope>NUCLEOTIDE SEQUENCE [LARGE SCALE GENOMIC DNA]</scope>
    <source>
        <strain evidence="1">Wuxi-XJTLU</strain>
    </source>
</reference>
<dbReference type="InParanoid" id="A0A1V9XI91"/>
<dbReference type="Proteomes" id="UP000192247">
    <property type="component" value="Unassembled WGS sequence"/>
</dbReference>
<dbReference type="PANTHER" id="PTHR31193:SF1">
    <property type="entry name" value="TRANSMEMBRANE PROTEIN 268"/>
    <property type="match status" value="1"/>
</dbReference>
<protein>
    <submittedName>
        <fullName evidence="1">Uncharacterized protein</fullName>
    </submittedName>
</protein>
<evidence type="ECO:0000313" key="2">
    <source>
        <dbReference type="Proteomes" id="UP000192247"/>
    </source>
</evidence>
<dbReference type="AlphaFoldDB" id="A0A1V9XI91"/>
<comment type="caution">
    <text evidence="1">The sequence shown here is derived from an EMBL/GenBank/DDBJ whole genome shotgun (WGS) entry which is preliminary data.</text>
</comment>
<dbReference type="InterPro" id="IPR028054">
    <property type="entry name" value="DUF4481"/>
</dbReference>
<dbReference type="PANTHER" id="PTHR31193">
    <property type="entry name" value="TRANSMEMBRANE PROTEIN C9ORF91"/>
    <property type="match status" value="1"/>
</dbReference>
<gene>
    <name evidence="1" type="ORF">BIW11_09929</name>
</gene>
<dbReference type="STRING" id="418985.A0A1V9XI91"/>
<organism evidence="1 2">
    <name type="scientific">Tropilaelaps mercedesae</name>
    <dbReference type="NCBI Taxonomy" id="418985"/>
    <lineage>
        <taxon>Eukaryota</taxon>
        <taxon>Metazoa</taxon>
        <taxon>Ecdysozoa</taxon>
        <taxon>Arthropoda</taxon>
        <taxon>Chelicerata</taxon>
        <taxon>Arachnida</taxon>
        <taxon>Acari</taxon>
        <taxon>Parasitiformes</taxon>
        <taxon>Mesostigmata</taxon>
        <taxon>Gamasina</taxon>
        <taxon>Dermanyssoidea</taxon>
        <taxon>Laelapidae</taxon>
        <taxon>Tropilaelaps</taxon>
    </lineage>
</organism>
<dbReference type="OrthoDB" id="8250049at2759"/>